<reference evidence="2" key="1">
    <citation type="journal article" date="2020" name="Stud. Mycol.">
        <title>101 Dothideomycetes genomes: a test case for predicting lifestyles and emergence of pathogens.</title>
        <authorList>
            <person name="Haridas S."/>
            <person name="Albert R."/>
            <person name="Binder M."/>
            <person name="Bloem J."/>
            <person name="Labutti K."/>
            <person name="Salamov A."/>
            <person name="Andreopoulos B."/>
            <person name="Baker S."/>
            <person name="Barry K."/>
            <person name="Bills G."/>
            <person name="Bluhm B."/>
            <person name="Cannon C."/>
            <person name="Castanera R."/>
            <person name="Culley D."/>
            <person name="Daum C."/>
            <person name="Ezra D."/>
            <person name="Gonzalez J."/>
            <person name="Henrissat B."/>
            <person name="Kuo A."/>
            <person name="Liang C."/>
            <person name="Lipzen A."/>
            <person name="Lutzoni F."/>
            <person name="Magnuson J."/>
            <person name="Mondo S."/>
            <person name="Nolan M."/>
            <person name="Ohm R."/>
            <person name="Pangilinan J."/>
            <person name="Park H.-J."/>
            <person name="Ramirez L."/>
            <person name="Alfaro M."/>
            <person name="Sun H."/>
            <person name="Tritt A."/>
            <person name="Yoshinaga Y."/>
            <person name="Zwiers L.-H."/>
            <person name="Turgeon B."/>
            <person name="Goodwin S."/>
            <person name="Spatafora J."/>
            <person name="Crous P."/>
            <person name="Grigoriev I."/>
        </authorList>
    </citation>
    <scope>NUCLEOTIDE SEQUENCE</scope>
    <source>
        <strain evidence="2">CBS 113818</strain>
    </source>
</reference>
<keyword evidence="3" id="KW-1185">Reference proteome</keyword>
<dbReference type="OrthoDB" id="4161196at2759"/>
<dbReference type="AlphaFoldDB" id="A0A6A6ZBL5"/>
<organism evidence="2 3">
    <name type="scientific">Ophiobolus disseminans</name>
    <dbReference type="NCBI Taxonomy" id="1469910"/>
    <lineage>
        <taxon>Eukaryota</taxon>
        <taxon>Fungi</taxon>
        <taxon>Dikarya</taxon>
        <taxon>Ascomycota</taxon>
        <taxon>Pezizomycotina</taxon>
        <taxon>Dothideomycetes</taxon>
        <taxon>Pleosporomycetidae</taxon>
        <taxon>Pleosporales</taxon>
        <taxon>Pleosporineae</taxon>
        <taxon>Phaeosphaeriaceae</taxon>
        <taxon>Ophiobolus</taxon>
    </lineage>
</organism>
<name>A0A6A6ZBL5_9PLEO</name>
<dbReference type="EMBL" id="MU006256">
    <property type="protein sequence ID" value="KAF2818238.1"/>
    <property type="molecule type" value="Genomic_DNA"/>
</dbReference>
<accession>A0A6A6ZBL5</accession>
<gene>
    <name evidence="2" type="ORF">CC86DRAFT_414133</name>
</gene>
<dbReference type="InterPro" id="IPR010730">
    <property type="entry name" value="HET"/>
</dbReference>
<protein>
    <submittedName>
        <fullName evidence="2">HET-domain-containing protein</fullName>
    </submittedName>
</protein>
<dbReference type="PANTHER" id="PTHR33112">
    <property type="entry name" value="DOMAIN PROTEIN, PUTATIVE-RELATED"/>
    <property type="match status" value="1"/>
</dbReference>
<dbReference type="Pfam" id="PF06985">
    <property type="entry name" value="HET"/>
    <property type="match status" value="1"/>
</dbReference>
<evidence type="ECO:0000313" key="2">
    <source>
        <dbReference type="EMBL" id="KAF2818238.1"/>
    </source>
</evidence>
<proteinExistence type="predicted"/>
<dbReference type="PANTHER" id="PTHR33112:SF10">
    <property type="entry name" value="TOL"/>
    <property type="match status" value="1"/>
</dbReference>
<feature type="domain" description="Heterokaryon incompatibility" evidence="1">
    <location>
        <begin position="220"/>
        <end position="369"/>
    </location>
</feature>
<evidence type="ECO:0000259" key="1">
    <source>
        <dbReference type="Pfam" id="PF06985"/>
    </source>
</evidence>
<dbReference type="Proteomes" id="UP000799424">
    <property type="component" value="Unassembled WGS sequence"/>
</dbReference>
<sequence length="639" mass="72284">MREAAANLGVSGGVVSKLAYERRCARRLLTLVCLAPQLPDWSFTFDNDFGRKLGGALLERTLENHSGIIRPCACCRIFVDTVTEQRDPEVCFSKARVASGSCVVCKFLVQVAERFHNDGNVDPSIVRDGATLRLGHEGPQYPPLDREDIPIGFPVLPEPASTASFLLLRSWLELCDTTHACNQQDFRSQEASPTRLIYVGHSDAEGLRLYLPKGTKDIKYTALSHCWGNEPPLEGDPRYCTTDSNISARLDGFSLSELPKTFQDAVRVTRELGIEYLWIDSLCIIQWNKKDWECEAGRMEDVFASAYCTIAATSAVNSNAGFLVRSISTEYVRVQDAAGNQVCICSHMDDFEKDVEQAELNKRAWVMQERVLAKRTIHFSADQTYWECGEGVYCENLTKMKSSPRKAYFLLDPRFPDRLLQSGKGRTVEFIHFLFENYSKRGLTKDTDRCVAASGLEARIARALECDSRHGIFQKHLHRNLLWLASNRKMERIAYNNNQHVPSWSWMAYSGGVQFIEVAFGSVSWVDELAFDDERDPAALIADVGKFRKCTLKPDNGRYTISNFFGRKRGWVQYNVESGRKGHEELCVVVGRAEEKADKDYYYILVVVQTGEDGEYKRVGVGMVQTRCVEKLRAHVRIV</sequence>
<evidence type="ECO:0000313" key="3">
    <source>
        <dbReference type="Proteomes" id="UP000799424"/>
    </source>
</evidence>